<name>A0AC60NZA6_IXOPE</name>
<dbReference type="EMBL" id="JABSTQ010011343">
    <property type="protein sequence ID" value="KAG0412493.1"/>
    <property type="molecule type" value="Genomic_DNA"/>
</dbReference>
<gene>
    <name evidence="1" type="ORF">HPB47_010384</name>
</gene>
<organism evidence="1 2">
    <name type="scientific">Ixodes persulcatus</name>
    <name type="common">Taiga tick</name>
    <dbReference type="NCBI Taxonomy" id="34615"/>
    <lineage>
        <taxon>Eukaryota</taxon>
        <taxon>Metazoa</taxon>
        <taxon>Ecdysozoa</taxon>
        <taxon>Arthropoda</taxon>
        <taxon>Chelicerata</taxon>
        <taxon>Arachnida</taxon>
        <taxon>Acari</taxon>
        <taxon>Parasitiformes</taxon>
        <taxon>Ixodida</taxon>
        <taxon>Ixodoidea</taxon>
        <taxon>Ixodidae</taxon>
        <taxon>Ixodinae</taxon>
        <taxon>Ixodes</taxon>
    </lineage>
</organism>
<keyword evidence="2" id="KW-1185">Reference proteome</keyword>
<reference evidence="1 2" key="1">
    <citation type="journal article" date="2020" name="Cell">
        <title>Large-Scale Comparative Analyses of Tick Genomes Elucidate Their Genetic Diversity and Vector Capacities.</title>
        <authorList>
            <consortium name="Tick Genome and Microbiome Consortium (TIGMIC)"/>
            <person name="Jia N."/>
            <person name="Wang J."/>
            <person name="Shi W."/>
            <person name="Du L."/>
            <person name="Sun Y."/>
            <person name="Zhan W."/>
            <person name="Jiang J.F."/>
            <person name="Wang Q."/>
            <person name="Zhang B."/>
            <person name="Ji P."/>
            <person name="Bell-Sakyi L."/>
            <person name="Cui X.M."/>
            <person name="Yuan T.T."/>
            <person name="Jiang B.G."/>
            <person name="Yang W.F."/>
            <person name="Lam T.T."/>
            <person name="Chang Q.C."/>
            <person name="Ding S.J."/>
            <person name="Wang X.J."/>
            <person name="Zhu J.G."/>
            <person name="Ruan X.D."/>
            <person name="Zhao L."/>
            <person name="Wei J.T."/>
            <person name="Ye R.Z."/>
            <person name="Que T.C."/>
            <person name="Du C.H."/>
            <person name="Zhou Y.H."/>
            <person name="Cheng J.X."/>
            <person name="Dai P.F."/>
            <person name="Guo W.B."/>
            <person name="Han X.H."/>
            <person name="Huang E.J."/>
            <person name="Li L.F."/>
            <person name="Wei W."/>
            <person name="Gao Y.C."/>
            <person name="Liu J.Z."/>
            <person name="Shao H.Z."/>
            <person name="Wang X."/>
            <person name="Wang C.C."/>
            <person name="Yang T.C."/>
            <person name="Huo Q.B."/>
            <person name="Li W."/>
            <person name="Chen H.Y."/>
            <person name="Chen S.E."/>
            <person name="Zhou L.G."/>
            <person name="Ni X.B."/>
            <person name="Tian J.H."/>
            <person name="Sheng Y."/>
            <person name="Liu T."/>
            <person name="Pan Y.S."/>
            <person name="Xia L.Y."/>
            <person name="Li J."/>
            <person name="Zhao F."/>
            <person name="Cao W.C."/>
        </authorList>
    </citation>
    <scope>NUCLEOTIDE SEQUENCE [LARGE SCALE GENOMIC DNA]</scope>
    <source>
        <strain evidence="1">Iper-2018</strain>
    </source>
</reference>
<evidence type="ECO:0000313" key="2">
    <source>
        <dbReference type="Proteomes" id="UP000805193"/>
    </source>
</evidence>
<evidence type="ECO:0000313" key="1">
    <source>
        <dbReference type="EMBL" id="KAG0412493.1"/>
    </source>
</evidence>
<comment type="caution">
    <text evidence="1">The sequence shown here is derived from an EMBL/GenBank/DDBJ whole genome shotgun (WGS) entry which is preliminary data.</text>
</comment>
<dbReference type="Proteomes" id="UP000805193">
    <property type="component" value="Unassembled WGS sequence"/>
</dbReference>
<accession>A0AC60NZA6</accession>
<protein>
    <submittedName>
        <fullName evidence="1">Uncharacterized protein</fullName>
    </submittedName>
</protein>
<proteinExistence type="predicted"/>
<sequence length="163" mass="17697">MIDPVGKVDIYPNGGVQQPGCEAAIRTISFEHGVWQGLREAFVCKHERAIQLMTASLELERDPDPDLCRLVGLACPSFEEFLRGSCSDCGEDGSQCAVLGTVTVPSGNPAKFYLKTADTAPYCRLRIVLPTPALRRLAVPGYHSQSPRVSPVSLRNHSGVIMD</sequence>